<dbReference type="OrthoDB" id="1890790at2759"/>
<comment type="similarity">
    <text evidence="8">Belongs to the adenylyl cyclase class-4/guanylyl cyclase family.</text>
</comment>
<reference evidence="11 12" key="1">
    <citation type="submission" date="2019-07" db="EMBL/GenBank/DDBJ databases">
        <title>Draft genome assembly of a fouling barnacle, Amphibalanus amphitrite (Darwin, 1854): The first reference genome for Thecostraca.</title>
        <authorList>
            <person name="Kim W."/>
        </authorList>
    </citation>
    <scope>NUCLEOTIDE SEQUENCE [LARGE SCALE GENOMIC DNA]</scope>
    <source>
        <strain evidence="11">SNU_AA5</strain>
        <tissue evidence="11">Soma without cirri and trophi</tissue>
    </source>
</reference>
<comment type="caution">
    <text evidence="11">The sequence shown here is derived from an EMBL/GenBank/DDBJ whole genome shotgun (WGS) entry which is preliminary data.</text>
</comment>
<evidence type="ECO:0000256" key="6">
    <source>
        <dbReference type="ARBA" id="ARBA00023180"/>
    </source>
</evidence>
<dbReference type="GO" id="GO:0035556">
    <property type="term" value="P:intracellular signal transduction"/>
    <property type="evidence" value="ECO:0007669"/>
    <property type="project" value="InterPro"/>
</dbReference>
<protein>
    <submittedName>
        <fullName evidence="11">Atrial natriuretic peptide receptor 2</fullName>
    </submittedName>
</protein>
<dbReference type="Proteomes" id="UP000440578">
    <property type="component" value="Unassembled WGS sequence"/>
</dbReference>
<keyword evidence="12" id="KW-1185">Reference proteome</keyword>
<keyword evidence="7 8" id="KW-0456">Lyase</keyword>
<feature type="region of interest" description="Disordered" evidence="9">
    <location>
        <begin position="248"/>
        <end position="270"/>
    </location>
</feature>
<evidence type="ECO:0000256" key="5">
    <source>
        <dbReference type="ARBA" id="ARBA00023136"/>
    </source>
</evidence>
<dbReference type="SUPFAM" id="SSF55073">
    <property type="entry name" value="Nucleotide cyclase"/>
    <property type="match status" value="1"/>
</dbReference>
<dbReference type="PANTHER" id="PTHR11920">
    <property type="entry name" value="GUANYLYL CYCLASE"/>
    <property type="match status" value="1"/>
</dbReference>
<dbReference type="GO" id="GO:0004383">
    <property type="term" value="F:guanylate cyclase activity"/>
    <property type="evidence" value="ECO:0007669"/>
    <property type="project" value="TreeGrafter"/>
</dbReference>
<gene>
    <name evidence="11" type="primary">npr2</name>
    <name evidence="11" type="ORF">FJT64_019704</name>
</gene>
<proteinExistence type="inferred from homology"/>
<keyword evidence="5" id="KW-0472">Membrane</keyword>
<keyword evidence="6" id="KW-0325">Glycoprotein</keyword>
<keyword evidence="11" id="KW-0675">Receptor</keyword>
<dbReference type="AlphaFoldDB" id="A0A6A4WP37"/>
<evidence type="ECO:0000259" key="10">
    <source>
        <dbReference type="PROSITE" id="PS50125"/>
    </source>
</evidence>
<dbReference type="Gene3D" id="3.30.70.1230">
    <property type="entry name" value="Nucleotide cyclase"/>
    <property type="match status" value="1"/>
</dbReference>
<evidence type="ECO:0000256" key="1">
    <source>
        <dbReference type="ARBA" id="ARBA00004370"/>
    </source>
</evidence>
<evidence type="ECO:0000313" key="12">
    <source>
        <dbReference type="Proteomes" id="UP000440578"/>
    </source>
</evidence>
<feature type="compositionally biased region" description="Low complexity" evidence="9">
    <location>
        <begin position="253"/>
        <end position="270"/>
    </location>
</feature>
<dbReference type="InterPro" id="IPR029787">
    <property type="entry name" value="Nucleotide_cyclase"/>
</dbReference>
<dbReference type="PROSITE" id="PS00452">
    <property type="entry name" value="GUANYLATE_CYCLASE_1"/>
    <property type="match status" value="1"/>
</dbReference>
<dbReference type="CDD" id="cd07302">
    <property type="entry name" value="CHD"/>
    <property type="match status" value="1"/>
</dbReference>
<keyword evidence="3" id="KW-0547">Nucleotide-binding</keyword>
<evidence type="ECO:0000313" key="11">
    <source>
        <dbReference type="EMBL" id="KAF0309137.1"/>
    </source>
</evidence>
<dbReference type="GO" id="GO:0001653">
    <property type="term" value="F:peptide receptor activity"/>
    <property type="evidence" value="ECO:0007669"/>
    <property type="project" value="TreeGrafter"/>
</dbReference>
<evidence type="ECO:0000256" key="7">
    <source>
        <dbReference type="ARBA" id="ARBA00023239"/>
    </source>
</evidence>
<name>A0A6A4WP37_AMPAM</name>
<dbReference type="GO" id="GO:0005886">
    <property type="term" value="C:plasma membrane"/>
    <property type="evidence" value="ECO:0007669"/>
    <property type="project" value="TreeGrafter"/>
</dbReference>
<dbReference type="GO" id="GO:0004016">
    <property type="term" value="F:adenylate cyclase activity"/>
    <property type="evidence" value="ECO:0007669"/>
    <property type="project" value="TreeGrafter"/>
</dbReference>
<dbReference type="PROSITE" id="PS50125">
    <property type="entry name" value="GUANYLATE_CYCLASE_2"/>
    <property type="match status" value="1"/>
</dbReference>
<evidence type="ECO:0000256" key="4">
    <source>
        <dbReference type="ARBA" id="ARBA00022989"/>
    </source>
</evidence>
<keyword evidence="2" id="KW-0812">Transmembrane</keyword>
<sequence>MWPGPVVAGVVGLKMPRYCLFGDTVNTCSRMESTSEALRIHVSASHAAMLQRLGGFVLQYRGEIAVKGKGQMQTYWLTSEAEGFEGSRLRPRLTSMPSGDGSDRQSPAAAPEQLTSGGLVRLPPTPTLVPPSPTCKLEPCATCRSERDAENTWREKAINGDALFRERSWSFNLFDNAHQVYKTSATKQGLIAKLTKKGRGRSCGVAEVRGSDSCSLRALLSPSDESAWLGGATNNSRISEDDVIEMHEHQSSLPLQPGQRAPAAARPTPQLRESVLTVSERAGASCRSGPCVSLIKADAA</sequence>
<feature type="domain" description="Guanylate cyclase" evidence="10">
    <location>
        <begin position="1"/>
        <end position="32"/>
    </location>
</feature>
<comment type="subcellular location">
    <subcellularLocation>
        <location evidence="1">Membrane</location>
    </subcellularLocation>
</comment>
<dbReference type="InterPro" id="IPR050401">
    <property type="entry name" value="Cyclic_nucleotide_synthase"/>
</dbReference>
<keyword evidence="4" id="KW-1133">Transmembrane helix</keyword>
<dbReference type="InterPro" id="IPR018297">
    <property type="entry name" value="A/G_cyclase_CS"/>
</dbReference>
<feature type="compositionally biased region" description="Pro residues" evidence="9">
    <location>
        <begin position="123"/>
        <end position="133"/>
    </location>
</feature>
<accession>A0A6A4WP37</accession>
<dbReference type="PANTHER" id="PTHR11920:SF335">
    <property type="entry name" value="GUANYLATE CYCLASE"/>
    <property type="match status" value="1"/>
</dbReference>
<evidence type="ECO:0000256" key="9">
    <source>
        <dbReference type="SAM" id="MobiDB-lite"/>
    </source>
</evidence>
<dbReference type="InterPro" id="IPR001054">
    <property type="entry name" value="A/G_cyclase"/>
</dbReference>
<dbReference type="GO" id="GO:0007168">
    <property type="term" value="P:receptor guanylyl cyclase signaling pathway"/>
    <property type="evidence" value="ECO:0007669"/>
    <property type="project" value="TreeGrafter"/>
</dbReference>
<feature type="region of interest" description="Disordered" evidence="9">
    <location>
        <begin position="87"/>
        <end position="134"/>
    </location>
</feature>
<dbReference type="GO" id="GO:0000166">
    <property type="term" value="F:nucleotide binding"/>
    <property type="evidence" value="ECO:0007669"/>
    <property type="project" value="UniProtKB-KW"/>
</dbReference>
<evidence type="ECO:0000256" key="2">
    <source>
        <dbReference type="ARBA" id="ARBA00022692"/>
    </source>
</evidence>
<evidence type="ECO:0000256" key="8">
    <source>
        <dbReference type="RuleBase" id="RU000405"/>
    </source>
</evidence>
<dbReference type="EMBL" id="VIIS01000432">
    <property type="protein sequence ID" value="KAF0309137.1"/>
    <property type="molecule type" value="Genomic_DNA"/>
</dbReference>
<evidence type="ECO:0000256" key="3">
    <source>
        <dbReference type="ARBA" id="ARBA00022741"/>
    </source>
</evidence>
<dbReference type="Pfam" id="PF00211">
    <property type="entry name" value="Guanylate_cyc"/>
    <property type="match status" value="1"/>
</dbReference>
<organism evidence="11 12">
    <name type="scientific">Amphibalanus amphitrite</name>
    <name type="common">Striped barnacle</name>
    <name type="synonym">Balanus amphitrite</name>
    <dbReference type="NCBI Taxonomy" id="1232801"/>
    <lineage>
        <taxon>Eukaryota</taxon>
        <taxon>Metazoa</taxon>
        <taxon>Ecdysozoa</taxon>
        <taxon>Arthropoda</taxon>
        <taxon>Crustacea</taxon>
        <taxon>Multicrustacea</taxon>
        <taxon>Cirripedia</taxon>
        <taxon>Thoracica</taxon>
        <taxon>Thoracicalcarea</taxon>
        <taxon>Balanomorpha</taxon>
        <taxon>Balanoidea</taxon>
        <taxon>Balanidae</taxon>
        <taxon>Amphibalaninae</taxon>
        <taxon>Amphibalanus</taxon>
    </lineage>
</organism>